<sequence>MVGLGLPFSDHLRKQPEEQNWLSVREGHPIADSSPAPTITGRLLPAEFLEFLYLPLMIKELSEDKIVESHKTHVVDETSKEEPCCTMNEKSIGIKEKERAENKDGLVVRLCILDSIYIFSRESELLECSKEKENEFEKSKKVKENECFIEKQESEKEEQREKEIVVFEMSEEVNFYANGTSSFFASELLCVQNFGDSSKGAETKEGAWGKSLKLILEELSISLSLIPSFIFYEVSFMKLKFFLESYLSHGSIYGDLCAISFGGGLFLVVPYVSKCLSSHAFLEDSLLHSGSMFHSSCYDFEVMNNGSIESIVVCFGLDGALFDILHKCLGKFIENVGYVFSFLDTFMEDHNDFVSLNQLMPFVSGQVEFSFNKEKLSNGITSSNTLFENAFGFQFYHLHFEKILLKDFENRMGANLELFKANPLAFENFILRKVAFG</sequence>
<dbReference type="EMBL" id="CM044704">
    <property type="protein sequence ID" value="KAI5666449.1"/>
    <property type="molecule type" value="Genomic_DNA"/>
</dbReference>
<keyword evidence="2" id="KW-1185">Reference proteome</keyword>
<evidence type="ECO:0000313" key="1">
    <source>
        <dbReference type="EMBL" id="KAI5666449.1"/>
    </source>
</evidence>
<organism evidence="1 2">
    <name type="scientific">Catharanthus roseus</name>
    <name type="common">Madagascar periwinkle</name>
    <name type="synonym">Vinca rosea</name>
    <dbReference type="NCBI Taxonomy" id="4058"/>
    <lineage>
        <taxon>Eukaryota</taxon>
        <taxon>Viridiplantae</taxon>
        <taxon>Streptophyta</taxon>
        <taxon>Embryophyta</taxon>
        <taxon>Tracheophyta</taxon>
        <taxon>Spermatophyta</taxon>
        <taxon>Magnoliopsida</taxon>
        <taxon>eudicotyledons</taxon>
        <taxon>Gunneridae</taxon>
        <taxon>Pentapetalae</taxon>
        <taxon>asterids</taxon>
        <taxon>lamiids</taxon>
        <taxon>Gentianales</taxon>
        <taxon>Apocynaceae</taxon>
        <taxon>Rauvolfioideae</taxon>
        <taxon>Vinceae</taxon>
        <taxon>Catharanthinae</taxon>
        <taxon>Catharanthus</taxon>
    </lineage>
</organism>
<evidence type="ECO:0000313" key="2">
    <source>
        <dbReference type="Proteomes" id="UP001060085"/>
    </source>
</evidence>
<accession>A0ACC0B1F1</accession>
<comment type="caution">
    <text evidence="1">The sequence shown here is derived from an EMBL/GenBank/DDBJ whole genome shotgun (WGS) entry which is preliminary data.</text>
</comment>
<dbReference type="Proteomes" id="UP001060085">
    <property type="component" value="Linkage Group LG04"/>
</dbReference>
<reference evidence="2" key="1">
    <citation type="journal article" date="2023" name="Nat. Plants">
        <title>Single-cell RNA sequencing provides a high-resolution roadmap for understanding the multicellular compartmentation of specialized metabolism.</title>
        <authorList>
            <person name="Sun S."/>
            <person name="Shen X."/>
            <person name="Li Y."/>
            <person name="Li Y."/>
            <person name="Wang S."/>
            <person name="Li R."/>
            <person name="Zhang H."/>
            <person name="Shen G."/>
            <person name="Guo B."/>
            <person name="Wei J."/>
            <person name="Xu J."/>
            <person name="St-Pierre B."/>
            <person name="Chen S."/>
            <person name="Sun C."/>
        </authorList>
    </citation>
    <scope>NUCLEOTIDE SEQUENCE [LARGE SCALE GENOMIC DNA]</scope>
</reference>
<proteinExistence type="predicted"/>
<gene>
    <name evidence="1" type="ORF">M9H77_16302</name>
</gene>
<protein>
    <submittedName>
        <fullName evidence="1">Uncharacterized protein</fullName>
    </submittedName>
</protein>
<name>A0ACC0B1F1_CATRO</name>